<proteinExistence type="predicted"/>
<dbReference type="AlphaFoldDB" id="A0A0V0GJW4"/>
<evidence type="ECO:0000313" key="1">
    <source>
        <dbReference type="EMBL" id="JAP08211.1"/>
    </source>
</evidence>
<feature type="non-terminal residue" evidence="1">
    <location>
        <position position="1"/>
    </location>
</feature>
<dbReference type="EMBL" id="GEDG01037303">
    <property type="protein sequence ID" value="JAP08211.1"/>
    <property type="molecule type" value="Transcribed_RNA"/>
</dbReference>
<reference evidence="1" key="1">
    <citation type="submission" date="2015-12" db="EMBL/GenBank/DDBJ databases">
        <title>Gene expression during late stages of embryo sac development: a critical building block for successful pollen-pistil interactions.</title>
        <authorList>
            <person name="Liu Y."/>
            <person name="Joly V."/>
            <person name="Sabar M."/>
            <person name="Matton D.P."/>
        </authorList>
    </citation>
    <scope>NUCLEOTIDE SEQUENCE</scope>
</reference>
<protein>
    <submittedName>
        <fullName evidence="1">Putative ovule protein</fullName>
    </submittedName>
</protein>
<name>A0A0V0GJW4_SOLCH</name>
<organism evidence="1">
    <name type="scientific">Solanum chacoense</name>
    <name type="common">Chaco potato</name>
    <dbReference type="NCBI Taxonomy" id="4108"/>
    <lineage>
        <taxon>Eukaryota</taxon>
        <taxon>Viridiplantae</taxon>
        <taxon>Streptophyta</taxon>
        <taxon>Embryophyta</taxon>
        <taxon>Tracheophyta</taxon>
        <taxon>Spermatophyta</taxon>
        <taxon>Magnoliopsida</taxon>
        <taxon>eudicotyledons</taxon>
        <taxon>Gunneridae</taxon>
        <taxon>Pentapetalae</taxon>
        <taxon>asterids</taxon>
        <taxon>lamiids</taxon>
        <taxon>Solanales</taxon>
        <taxon>Solanaceae</taxon>
        <taxon>Solanoideae</taxon>
        <taxon>Solaneae</taxon>
        <taxon>Solanum</taxon>
    </lineage>
</organism>
<sequence length="108" mass="12116">VTKGTASNGVQSELVGLPITVNTIRNHSDRLAFSVWDLSLSGKDHVPSFSRGIISSDLSVEKASANIRILWPELVYNYTFILFLRYLRNLCRYFCCELSSNGIHFSTS</sequence>
<accession>A0A0V0GJW4</accession>